<keyword evidence="7" id="KW-0479">Metal-binding</keyword>
<dbReference type="GO" id="GO:0005506">
    <property type="term" value="F:iron ion binding"/>
    <property type="evidence" value="ECO:0007669"/>
    <property type="project" value="InterPro"/>
</dbReference>
<gene>
    <name evidence="14" type="ordered locus">Desor_4118</name>
</gene>
<dbReference type="GO" id="GO:0022904">
    <property type="term" value="P:respiratory electron transport chain"/>
    <property type="evidence" value="ECO:0007669"/>
    <property type="project" value="InterPro"/>
</dbReference>
<dbReference type="eggNOG" id="COG1969">
    <property type="taxonomic scope" value="Bacteria"/>
</dbReference>
<accession>G7WH47</accession>
<dbReference type="GO" id="GO:0020037">
    <property type="term" value="F:heme binding"/>
    <property type="evidence" value="ECO:0007669"/>
    <property type="project" value="TreeGrafter"/>
</dbReference>
<dbReference type="GO" id="GO:0005886">
    <property type="term" value="C:plasma membrane"/>
    <property type="evidence" value="ECO:0007669"/>
    <property type="project" value="UniProtKB-SubCell"/>
</dbReference>
<dbReference type="PANTHER" id="PTHR30485">
    <property type="entry name" value="NI/FE-HYDROGENASE 1 B-TYPE CYTOCHROME SUBUNIT"/>
    <property type="match status" value="1"/>
</dbReference>
<evidence type="ECO:0000256" key="2">
    <source>
        <dbReference type="ARBA" id="ARBA00008622"/>
    </source>
</evidence>
<dbReference type="OrthoDB" id="197262at2"/>
<keyword evidence="9 12" id="KW-1133">Transmembrane helix</keyword>
<comment type="subcellular location">
    <subcellularLocation>
        <location evidence="1">Cell membrane</location>
        <topology evidence="1">Multi-pass membrane protein</topology>
    </subcellularLocation>
</comment>
<evidence type="ECO:0000256" key="5">
    <source>
        <dbReference type="ARBA" id="ARBA00022617"/>
    </source>
</evidence>
<dbReference type="InterPro" id="IPR011577">
    <property type="entry name" value="Cyt_b561_bac/Ni-Hgenase"/>
</dbReference>
<dbReference type="InterPro" id="IPR051542">
    <property type="entry name" value="Hydrogenase_cytochrome"/>
</dbReference>
<feature type="transmembrane region" description="Helical" evidence="12">
    <location>
        <begin position="20"/>
        <end position="41"/>
    </location>
</feature>
<dbReference type="PROSITE" id="PS00882">
    <property type="entry name" value="NI_HGENASE_CYTB_1"/>
    <property type="match status" value="1"/>
</dbReference>
<feature type="transmembrane region" description="Helical" evidence="12">
    <location>
        <begin position="177"/>
        <end position="194"/>
    </location>
</feature>
<proteinExistence type="inferred from homology"/>
<feature type="transmembrane region" description="Helical" evidence="12">
    <location>
        <begin position="62"/>
        <end position="80"/>
    </location>
</feature>
<dbReference type="InterPro" id="IPR016174">
    <property type="entry name" value="Di-haem_cyt_TM"/>
</dbReference>
<evidence type="ECO:0000256" key="12">
    <source>
        <dbReference type="SAM" id="Phobius"/>
    </source>
</evidence>
<dbReference type="HOGENOM" id="CLU_075520_0_1_9"/>
<dbReference type="NCBIfam" id="TIGR02125">
    <property type="entry name" value="CytB-hydogenase"/>
    <property type="match status" value="1"/>
</dbReference>
<dbReference type="Gene3D" id="1.20.950.20">
    <property type="entry name" value="Transmembrane di-heme cytochromes, Chain C"/>
    <property type="match status" value="1"/>
</dbReference>
<evidence type="ECO:0000256" key="11">
    <source>
        <dbReference type="ARBA" id="ARBA00023136"/>
    </source>
</evidence>
<organism evidence="14 15">
    <name type="scientific">Desulfosporosinus orientis (strain ATCC 19365 / DSM 765 / NCIMB 8382 / VKM B-1628 / Singapore I)</name>
    <name type="common">Desulfotomaculum orientis</name>
    <dbReference type="NCBI Taxonomy" id="768706"/>
    <lineage>
        <taxon>Bacteria</taxon>
        <taxon>Bacillati</taxon>
        <taxon>Bacillota</taxon>
        <taxon>Clostridia</taxon>
        <taxon>Eubacteriales</taxon>
        <taxon>Desulfitobacteriaceae</taxon>
        <taxon>Desulfosporosinus</taxon>
    </lineage>
</organism>
<comment type="similarity">
    <text evidence="2">Belongs to the HupC/HyaC/HydC family.</text>
</comment>
<reference evidence="15" key="1">
    <citation type="submission" date="2011-11" db="EMBL/GenBank/DDBJ databases">
        <title>Complete sequence of Desulfosporosinus orientis DSM 765.</title>
        <authorList>
            <person name="Lucas S."/>
            <person name="Han J."/>
            <person name="Lapidus A."/>
            <person name="Cheng J.-F."/>
            <person name="Goodwin L."/>
            <person name="Pitluck S."/>
            <person name="Peters L."/>
            <person name="Ovchinnikova G."/>
            <person name="Teshima H."/>
            <person name="Detter J.C."/>
            <person name="Han C."/>
            <person name="Tapia R."/>
            <person name="Land M."/>
            <person name="Hauser L."/>
            <person name="Kyrpides N."/>
            <person name="Ivanova N."/>
            <person name="Pagani I."/>
            <person name="Pester M."/>
            <person name="Spring S."/>
            <person name="Ollivier B."/>
            <person name="Rattei T."/>
            <person name="Klenk H.-P."/>
            <person name="Wagner M."/>
            <person name="Loy A."/>
            <person name="Woyke T."/>
        </authorList>
    </citation>
    <scope>NUCLEOTIDE SEQUENCE [LARGE SCALE GENOMIC DNA]</scope>
    <source>
        <strain evidence="15">ATCC 19365 / DSM 765 / NCIMB 8382 / VKM B-1628</strain>
    </source>
</reference>
<feature type="transmembrane region" description="Helical" evidence="12">
    <location>
        <begin position="124"/>
        <end position="144"/>
    </location>
</feature>
<evidence type="ECO:0000256" key="8">
    <source>
        <dbReference type="ARBA" id="ARBA00022982"/>
    </source>
</evidence>
<keyword evidence="11 12" id="KW-0472">Membrane</keyword>
<keyword evidence="8" id="KW-0249">Electron transport</keyword>
<dbReference type="EMBL" id="CP003108">
    <property type="protein sequence ID" value="AET69555.1"/>
    <property type="molecule type" value="Genomic_DNA"/>
</dbReference>
<dbReference type="Proteomes" id="UP000006346">
    <property type="component" value="Chromosome"/>
</dbReference>
<dbReference type="KEGG" id="dor:Desor_4118"/>
<evidence type="ECO:0000256" key="7">
    <source>
        <dbReference type="ARBA" id="ARBA00022723"/>
    </source>
</evidence>
<feature type="domain" description="Cytochrome b561 bacterial/Ni-hydrogenase" evidence="13">
    <location>
        <begin position="10"/>
        <end position="211"/>
    </location>
</feature>
<dbReference type="GO" id="GO:0009055">
    <property type="term" value="F:electron transfer activity"/>
    <property type="evidence" value="ECO:0007669"/>
    <property type="project" value="InterPro"/>
</dbReference>
<dbReference type="PANTHER" id="PTHR30485:SF0">
    <property type="entry name" value="NI_FE-HYDROGENASE 1 B-TYPE CYTOCHROME SUBUNIT-RELATED"/>
    <property type="match status" value="1"/>
</dbReference>
<dbReference type="AlphaFoldDB" id="G7WH47"/>
<evidence type="ECO:0000256" key="3">
    <source>
        <dbReference type="ARBA" id="ARBA00022448"/>
    </source>
</evidence>
<protein>
    <submittedName>
        <fullName evidence="14">Ni/Fe-hydrogenase, b-type cytochrome subunit</fullName>
    </submittedName>
</protein>
<dbReference type="PRINTS" id="PR00161">
    <property type="entry name" value="NIHGNASECYTB"/>
</dbReference>
<keyword evidence="4" id="KW-1003">Cell membrane</keyword>
<dbReference type="SUPFAM" id="SSF81342">
    <property type="entry name" value="Transmembrane di-heme cytochromes"/>
    <property type="match status" value="1"/>
</dbReference>
<dbReference type="PATRIC" id="fig|768706.3.peg.4171"/>
<keyword evidence="5" id="KW-0349">Heme</keyword>
<evidence type="ECO:0000259" key="13">
    <source>
        <dbReference type="Pfam" id="PF01292"/>
    </source>
</evidence>
<keyword evidence="10" id="KW-0408">Iron</keyword>
<keyword evidence="6 12" id="KW-0812">Transmembrane</keyword>
<evidence type="ECO:0000256" key="1">
    <source>
        <dbReference type="ARBA" id="ARBA00004651"/>
    </source>
</evidence>
<evidence type="ECO:0000256" key="10">
    <source>
        <dbReference type="ARBA" id="ARBA00023004"/>
    </source>
</evidence>
<evidence type="ECO:0000256" key="9">
    <source>
        <dbReference type="ARBA" id="ARBA00022989"/>
    </source>
</evidence>
<keyword evidence="15" id="KW-1185">Reference proteome</keyword>
<dbReference type="InterPro" id="IPR000516">
    <property type="entry name" value="Ni-dep_Hydgase_cyt-B"/>
</dbReference>
<keyword evidence="3" id="KW-0813">Transport</keyword>
<dbReference type="RefSeq" id="WP_014186362.1">
    <property type="nucleotide sequence ID" value="NC_016584.1"/>
</dbReference>
<dbReference type="STRING" id="768706.Desor_4118"/>
<evidence type="ECO:0000256" key="6">
    <source>
        <dbReference type="ARBA" id="ARBA00022692"/>
    </source>
</evidence>
<reference evidence="14 15" key="2">
    <citation type="journal article" date="2012" name="J. Bacteriol.">
        <title>Complete genome sequences of Desulfosporosinus orientis DSM765T, Desulfosporosinus youngiae DSM17734T, Desulfosporosinus meridiei DSM13257T, and Desulfosporosinus acidiphilus DSM22704T.</title>
        <authorList>
            <person name="Pester M."/>
            <person name="Brambilla E."/>
            <person name="Alazard D."/>
            <person name="Rattei T."/>
            <person name="Weinmaier T."/>
            <person name="Han J."/>
            <person name="Lucas S."/>
            <person name="Lapidus A."/>
            <person name="Cheng J.F."/>
            <person name="Goodwin L."/>
            <person name="Pitluck S."/>
            <person name="Peters L."/>
            <person name="Ovchinnikova G."/>
            <person name="Teshima H."/>
            <person name="Detter J.C."/>
            <person name="Han C.S."/>
            <person name="Tapia R."/>
            <person name="Land M.L."/>
            <person name="Hauser L."/>
            <person name="Kyrpides N.C."/>
            <person name="Ivanova N.N."/>
            <person name="Pagani I."/>
            <person name="Huntmann M."/>
            <person name="Wei C.L."/>
            <person name="Davenport K.W."/>
            <person name="Daligault H."/>
            <person name="Chain P.S."/>
            <person name="Chen A."/>
            <person name="Mavromatis K."/>
            <person name="Markowitz V."/>
            <person name="Szeto E."/>
            <person name="Mikhailova N."/>
            <person name="Pati A."/>
            <person name="Wagner M."/>
            <person name="Woyke T."/>
            <person name="Ollivier B."/>
            <person name="Klenk H.P."/>
            <person name="Spring S."/>
            <person name="Loy A."/>
        </authorList>
    </citation>
    <scope>NUCLEOTIDE SEQUENCE [LARGE SCALE GENOMIC DNA]</scope>
    <source>
        <strain evidence="15">ATCC 19365 / DSM 765 / NCIMB 8382 / VKM B-1628</strain>
    </source>
</reference>
<evidence type="ECO:0000256" key="4">
    <source>
        <dbReference type="ARBA" id="ARBA00022475"/>
    </source>
</evidence>
<evidence type="ECO:0000313" key="15">
    <source>
        <dbReference type="Proteomes" id="UP000006346"/>
    </source>
</evidence>
<sequence length="225" mass="26362">MYNLHQPVYVWQLPVRLFHWINALAITVLFITGMYIGKPLFITSGEAVQNFVIGKMRHWHGVFAYIFITNMLFRLYWYWAGNEYSKFRFWKREFWGDLVATLKYYLFMTREHTIRVGHNALAQLSYFIFIWLAGLFMILTGLAMRGGSNPNGIIQALFGWVVLDLGGEYQVRNLHHLVAWGYAIFLLSHLYMVLRQDLLDDDGTVSGIINGYKYLIAKDPSDEKK</sequence>
<dbReference type="Pfam" id="PF01292">
    <property type="entry name" value="Ni_hydr_CYTB"/>
    <property type="match status" value="1"/>
</dbReference>
<evidence type="ECO:0000313" key="14">
    <source>
        <dbReference type="EMBL" id="AET69555.1"/>
    </source>
</evidence>
<name>G7WH47_DESOD</name>